<dbReference type="AlphaFoldDB" id="C6LCQ6"/>
<dbReference type="RefSeq" id="WP_006861198.1">
    <property type="nucleotide sequence ID" value="NZ_ACCL02000005.1"/>
</dbReference>
<dbReference type="Proteomes" id="UP000005561">
    <property type="component" value="Unassembled WGS sequence"/>
</dbReference>
<dbReference type="InterPro" id="IPR007563">
    <property type="entry name" value="DUF554"/>
</dbReference>
<dbReference type="EMBL" id="ACCL02000005">
    <property type="protein sequence ID" value="EET61720.1"/>
    <property type="molecule type" value="Genomic_DNA"/>
</dbReference>
<protein>
    <recommendedName>
        <fullName evidence="4">DUF554 domain-containing protein</fullName>
    </recommendedName>
</protein>
<keyword evidence="3" id="KW-1185">Reference proteome</keyword>
<keyword evidence="1" id="KW-0472">Membrane</keyword>
<keyword evidence="1" id="KW-0812">Transmembrane</keyword>
<organism evidence="2 3">
    <name type="scientific">Marvinbryantia formatexigens DSM 14469</name>
    <dbReference type="NCBI Taxonomy" id="478749"/>
    <lineage>
        <taxon>Bacteria</taxon>
        <taxon>Bacillati</taxon>
        <taxon>Bacillota</taxon>
        <taxon>Clostridia</taxon>
        <taxon>Lachnospirales</taxon>
        <taxon>Lachnospiraceae</taxon>
        <taxon>Marvinbryantia</taxon>
    </lineage>
</organism>
<evidence type="ECO:0008006" key="4">
    <source>
        <dbReference type="Google" id="ProtNLM"/>
    </source>
</evidence>
<dbReference type="OrthoDB" id="9797976at2"/>
<dbReference type="PANTHER" id="PTHR36111">
    <property type="entry name" value="INNER MEMBRANE PROTEIN-RELATED"/>
    <property type="match status" value="1"/>
</dbReference>
<accession>C6LCQ6</accession>
<sequence length="239" mass="25087">MGTLINVAAVILGGVLGRFINAGAIKKYETSLMHALGLCTLFIGISGVLLEMLVYENGAFSVTGTMLIIFSLVPGTLIGELLRIEERLTVLGERIKKAVGASKDARFVESFMANMLVICIGAMAIIGPLQDGLTGDFSMLTAKAALDCVITLIFASTMGIGAAFAAIPLGIYQGSITLLAHVIQPFLSDALIGDLSMMGSVLITGVGINLLWNKGIRLANMLPAILGPVIYHLVILPLL</sequence>
<feature type="transmembrane region" description="Helical" evidence="1">
    <location>
        <begin position="191"/>
        <end position="212"/>
    </location>
</feature>
<name>C6LCQ6_9FIRM</name>
<dbReference type="eggNOG" id="COG1811">
    <property type="taxonomic scope" value="Bacteria"/>
</dbReference>
<feature type="transmembrane region" description="Helical" evidence="1">
    <location>
        <begin position="59"/>
        <end position="78"/>
    </location>
</feature>
<dbReference type="Pfam" id="PF04474">
    <property type="entry name" value="DUF554"/>
    <property type="match status" value="1"/>
</dbReference>
<feature type="transmembrane region" description="Helical" evidence="1">
    <location>
        <begin position="6"/>
        <end position="25"/>
    </location>
</feature>
<feature type="transmembrane region" description="Helical" evidence="1">
    <location>
        <begin position="218"/>
        <end position="238"/>
    </location>
</feature>
<evidence type="ECO:0000313" key="3">
    <source>
        <dbReference type="Proteomes" id="UP000005561"/>
    </source>
</evidence>
<keyword evidence="1" id="KW-1133">Transmembrane helix</keyword>
<feature type="transmembrane region" description="Helical" evidence="1">
    <location>
        <begin position="111"/>
        <end position="129"/>
    </location>
</feature>
<feature type="transmembrane region" description="Helical" evidence="1">
    <location>
        <begin position="149"/>
        <end position="171"/>
    </location>
</feature>
<evidence type="ECO:0000313" key="2">
    <source>
        <dbReference type="EMBL" id="EET61720.1"/>
    </source>
</evidence>
<feature type="transmembrane region" description="Helical" evidence="1">
    <location>
        <begin position="32"/>
        <end position="53"/>
    </location>
</feature>
<proteinExistence type="predicted"/>
<dbReference type="PANTHER" id="PTHR36111:SF2">
    <property type="entry name" value="INNER MEMBRANE PROTEIN"/>
    <property type="match status" value="1"/>
</dbReference>
<gene>
    <name evidence="2" type="ORF">BRYFOR_06403</name>
</gene>
<reference evidence="2" key="1">
    <citation type="submission" date="2009-07" db="EMBL/GenBank/DDBJ databases">
        <authorList>
            <person name="Weinstock G."/>
            <person name="Sodergren E."/>
            <person name="Clifton S."/>
            <person name="Fulton L."/>
            <person name="Fulton B."/>
            <person name="Courtney L."/>
            <person name="Fronick C."/>
            <person name="Harrison M."/>
            <person name="Strong C."/>
            <person name="Farmer C."/>
            <person name="Delahaunty K."/>
            <person name="Markovic C."/>
            <person name="Hall O."/>
            <person name="Minx P."/>
            <person name="Tomlinson C."/>
            <person name="Mitreva M."/>
            <person name="Nelson J."/>
            <person name="Hou S."/>
            <person name="Wollam A."/>
            <person name="Pepin K.H."/>
            <person name="Johnson M."/>
            <person name="Bhonagiri V."/>
            <person name="Nash W.E."/>
            <person name="Warren W."/>
            <person name="Chinwalla A."/>
            <person name="Mardis E.R."/>
            <person name="Wilson R.K."/>
        </authorList>
    </citation>
    <scope>NUCLEOTIDE SEQUENCE [LARGE SCALE GENOMIC DNA]</scope>
    <source>
        <strain evidence="2">DSM 14469</strain>
    </source>
</reference>
<comment type="caution">
    <text evidence="2">The sequence shown here is derived from an EMBL/GenBank/DDBJ whole genome shotgun (WGS) entry which is preliminary data.</text>
</comment>
<evidence type="ECO:0000256" key="1">
    <source>
        <dbReference type="SAM" id="Phobius"/>
    </source>
</evidence>